<name>A0A926IKD6_9FIRM</name>
<keyword evidence="1" id="KW-0472">Membrane</keyword>
<keyword evidence="1" id="KW-0812">Transmembrane</keyword>
<proteinExistence type="predicted"/>
<comment type="caution">
    <text evidence="2">The sequence shown here is derived from an EMBL/GenBank/DDBJ whole genome shotgun (WGS) entry which is preliminary data.</text>
</comment>
<dbReference type="RefSeq" id="WP_262429631.1">
    <property type="nucleotide sequence ID" value="NZ_JACRTG010000018.1"/>
</dbReference>
<accession>A0A926IKD6</accession>
<gene>
    <name evidence="2" type="ORF">H8707_08000</name>
</gene>
<dbReference type="Proteomes" id="UP000601171">
    <property type="component" value="Unassembled WGS sequence"/>
</dbReference>
<sequence>MDKKRNNLIIFLMFLLGVFVLPFSGLLRAQTRYGRNYSEPFHGLIFKDPYLISNFYVERNIEDMSDIIEHTCSFNYLGEDNLEVFILGKEIDNIITKHNINIEDTVQIAVDNSAEITQEIVNISKLKPIYDEISNFDYTGVSFKKLSAPEDEAYTIKIRLPMRKIFDRNKVIIRLSTFITNAKIDNILDDEKSINLNVGEYYISSIEIYNKNLIFNHILGKYIRVICIIIFIVYVFKVIFGTKRKSSLLVLISLYYIFLNFYKVMGKELSGGMGFIIIFSIFGLILSSILAYKFS</sequence>
<protein>
    <submittedName>
        <fullName evidence="2">Uncharacterized protein</fullName>
    </submittedName>
</protein>
<feature type="transmembrane region" description="Helical" evidence="1">
    <location>
        <begin position="222"/>
        <end position="240"/>
    </location>
</feature>
<dbReference type="EMBL" id="JACRTG010000018">
    <property type="protein sequence ID" value="MBC8588180.1"/>
    <property type="molecule type" value="Genomic_DNA"/>
</dbReference>
<evidence type="ECO:0000313" key="3">
    <source>
        <dbReference type="Proteomes" id="UP000601171"/>
    </source>
</evidence>
<keyword evidence="3" id="KW-1185">Reference proteome</keyword>
<evidence type="ECO:0000256" key="1">
    <source>
        <dbReference type="SAM" id="Phobius"/>
    </source>
</evidence>
<reference evidence="2" key="1">
    <citation type="submission" date="2020-08" db="EMBL/GenBank/DDBJ databases">
        <title>Genome public.</title>
        <authorList>
            <person name="Liu C."/>
            <person name="Sun Q."/>
        </authorList>
    </citation>
    <scope>NUCLEOTIDE SEQUENCE</scope>
    <source>
        <strain evidence="2">BX21</strain>
    </source>
</reference>
<keyword evidence="1" id="KW-1133">Transmembrane helix</keyword>
<organism evidence="2 3">
    <name type="scientific">Paratissierella segnis</name>
    <dbReference type="NCBI Taxonomy" id="2763679"/>
    <lineage>
        <taxon>Bacteria</taxon>
        <taxon>Bacillati</taxon>
        <taxon>Bacillota</taxon>
        <taxon>Tissierellia</taxon>
        <taxon>Tissierellales</taxon>
        <taxon>Tissierellaceae</taxon>
        <taxon>Paratissierella</taxon>
    </lineage>
</organism>
<evidence type="ECO:0000313" key="2">
    <source>
        <dbReference type="EMBL" id="MBC8588180.1"/>
    </source>
</evidence>
<dbReference type="AlphaFoldDB" id="A0A926IKD6"/>
<feature type="transmembrane region" description="Helical" evidence="1">
    <location>
        <begin position="271"/>
        <end position="292"/>
    </location>
</feature>
<feature type="transmembrane region" description="Helical" evidence="1">
    <location>
        <begin position="247"/>
        <end position="265"/>
    </location>
</feature>